<dbReference type="Proteomes" id="UP000250462">
    <property type="component" value="Unassembled WGS sequence"/>
</dbReference>
<feature type="region of interest" description="Disordered" evidence="2">
    <location>
        <begin position="90"/>
        <end position="119"/>
    </location>
</feature>
<keyword evidence="1" id="KW-0175">Coiled coil</keyword>
<dbReference type="AlphaFoldDB" id="A0A329R6A3"/>
<feature type="coiled-coil region" evidence="1">
    <location>
        <begin position="22"/>
        <end position="73"/>
    </location>
</feature>
<dbReference type="EMBL" id="QMIG01000001">
    <property type="protein sequence ID" value="RAW18538.1"/>
    <property type="molecule type" value="Genomic_DNA"/>
</dbReference>
<reference evidence="3 4" key="1">
    <citation type="submission" date="2018-06" db="EMBL/GenBank/DDBJ databases">
        <title>Phytoactinopolyspora halophila sp. nov., a novel halophilic actinomycete isolated from a saline soil in China.</title>
        <authorList>
            <person name="Tang S.-K."/>
        </authorList>
    </citation>
    <scope>NUCLEOTIDE SEQUENCE [LARGE SCALE GENOMIC DNA]</scope>
    <source>
        <strain evidence="3 4">YIM 96934</strain>
    </source>
</reference>
<protein>
    <submittedName>
        <fullName evidence="3">Uncharacterized protein</fullName>
    </submittedName>
</protein>
<sequence length="119" mass="13475">MPEPRESAEYTSIDVDALGDAVRDLDRTLDGLRDHISGLESDFDYFGVDQTNLNKLLEARNELEDLMPEMRQRHSHAEYLLDQKQNYGESGDGVLHVQGPDVLNSPFSSIEEAQRQAKI</sequence>
<comment type="caution">
    <text evidence="3">The sequence shown here is derived from an EMBL/GenBank/DDBJ whole genome shotgun (WGS) entry which is preliminary data.</text>
</comment>
<evidence type="ECO:0000256" key="1">
    <source>
        <dbReference type="SAM" id="Coils"/>
    </source>
</evidence>
<proteinExistence type="predicted"/>
<dbReference type="RefSeq" id="WP_112256064.1">
    <property type="nucleotide sequence ID" value="NZ_QMIG01000001.1"/>
</dbReference>
<evidence type="ECO:0000313" key="3">
    <source>
        <dbReference type="EMBL" id="RAW18538.1"/>
    </source>
</evidence>
<gene>
    <name evidence="3" type="ORF">DPM12_00100</name>
</gene>
<keyword evidence="4" id="KW-1185">Reference proteome</keyword>
<organism evidence="3 4">
    <name type="scientific">Phytoactinopolyspora halophila</name>
    <dbReference type="NCBI Taxonomy" id="1981511"/>
    <lineage>
        <taxon>Bacteria</taxon>
        <taxon>Bacillati</taxon>
        <taxon>Actinomycetota</taxon>
        <taxon>Actinomycetes</taxon>
        <taxon>Jiangellales</taxon>
        <taxon>Jiangellaceae</taxon>
        <taxon>Phytoactinopolyspora</taxon>
    </lineage>
</organism>
<evidence type="ECO:0000256" key="2">
    <source>
        <dbReference type="SAM" id="MobiDB-lite"/>
    </source>
</evidence>
<accession>A0A329R6A3</accession>
<evidence type="ECO:0000313" key="4">
    <source>
        <dbReference type="Proteomes" id="UP000250462"/>
    </source>
</evidence>
<name>A0A329R6A3_9ACTN</name>